<dbReference type="InterPro" id="IPR000182">
    <property type="entry name" value="GNAT_dom"/>
</dbReference>
<dbReference type="InterPro" id="IPR053144">
    <property type="entry name" value="Acetyltransferase_Butenolide"/>
</dbReference>
<feature type="domain" description="N-acetyltransferase" evidence="1">
    <location>
        <begin position="9"/>
        <end position="143"/>
    </location>
</feature>
<dbReference type="CDD" id="cd04301">
    <property type="entry name" value="NAT_SF"/>
    <property type="match status" value="1"/>
</dbReference>
<dbReference type="InterPro" id="IPR016181">
    <property type="entry name" value="Acyl_CoA_acyltransferase"/>
</dbReference>
<dbReference type="AlphaFoldDB" id="A0A1M5GI91"/>
<keyword evidence="2" id="KW-0808">Transferase</keyword>
<reference evidence="2 3" key="1">
    <citation type="submission" date="2016-11" db="EMBL/GenBank/DDBJ databases">
        <authorList>
            <person name="Jaros S."/>
            <person name="Januszkiewicz K."/>
            <person name="Wedrychowicz H."/>
        </authorList>
    </citation>
    <scope>NUCLEOTIDE SEQUENCE [LARGE SCALE GENOMIC DNA]</scope>
    <source>
        <strain evidence="2 3">DSM 44523</strain>
    </source>
</reference>
<name>A0A1M5GI91_STRHI</name>
<dbReference type="Gene3D" id="3.40.630.30">
    <property type="match status" value="1"/>
</dbReference>
<sequence length="143" mass="16457">MMSSLDRDYELDDDPARLDRDAVWAFLSEHVYWGRWRSRADLERQIDSAWRVVGAYERASGRQVGFARAISDGVSLAYLADVYVLPEHRGRGLGVALVHAMIEEGEGARFRWALHTNDAHSLYERFGFAKPDDTYLERPLRRG</sequence>
<dbReference type="PROSITE" id="PS51186">
    <property type="entry name" value="GNAT"/>
    <property type="match status" value="1"/>
</dbReference>
<gene>
    <name evidence="2" type="ORF">SAMN05444320_106134</name>
</gene>
<proteinExistence type="predicted"/>
<dbReference type="STRING" id="2017.SAMN05444320_106134"/>
<dbReference type="Pfam" id="PF13508">
    <property type="entry name" value="Acetyltransf_7"/>
    <property type="match status" value="1"/>
</dbReference>
<protein>
    <submittedName>
        <fullName evidence="2">Acetyltransferase (GNAT) domain-containing protein</fullName>
    </submittedName>
</protein>
<evidence type="ECO:0000313" key="2">
    <source>
        <dbReference type="EMBL" id="SHG03428.1"/>
    </source>
</evidence>
<dbReference type="PANTHER" id="PTHR43233">
    <property type="entry name" value="FAMILY N-ACETYLTRANSFERASE, PUTATIVE (AFU_ORTHOLOGUE AFUA_6G03350)-RELATED"/>
    <property type="match status" value="1"/>
</dbReference>
<dbReference type="EMBL" id="FQVN01000006">
    <property type="protein sequence ID" value="SHG03428.1"/>
    <property type="molecule type" value="Genomic_DNA"/>
</dbReference>
<accession>A0A1M5GI91</accession>
<dbReference type="PANTHER" id="PTHR43233:SF1">
    <property type="entry name" value="FAMILY N-ACETYLTRANSFERASE, PUTATIVE (AFU_ORTHOLOGUE AFUA_6G03350)-RELATED"/>
    <property type="match status" value="1"/>
</dbReference>
<organism evidence="2 3">
    <name type="scientific">Streptoalloteichus hindustanus</name>
    <dbReference type="NCBI Taxonomy" id="2017"/>
    <lineage>
        <taxon>Bacteria</taxon>
        <taxon>Bacillati</taxon>
        <taxon>Actinomycetota</taxon>
        <taxon>Actinomycetes</taxon>
        <taxon>Pseudonocardiales</taxon>
        <taxon>Pseudonocardiaceae</taxon>
        <taxon>Streptoalloteichus</taxon>
    </lineage>
</organism>
<evidence type="ECO:0000259" key="1">
    <source>
        <dbReference type="PROSITE" id="PS51186"/>
    </source>
</evidence>
<dbReference type="Proteomes" id="UP000184501">
    <property type="component" value="Unassembled WGS sequence"/>
</dbReference>
<dbReference type="GO" id="GO:0016747">
    <property type="term" value="F:acyltransferase activity, transferring groups other than amino-acyl groups"/>
    <property type="evidence" value="ECO:0007669"/>
    <property type="project" value="InterPro"/>
</dbReference>
<evidence type="ECO:0000313" key="3">
    <source>
        <dbReference type="Proteomes" id="UP000184501"/>
    </source>
</evidence>
<dbReference type="SUPFAM" id="SSF55729">
    <property type="entry name" value="Acyl-CoA N-acyltransferases (Nat)"/>
    <property type="match status" value="1"/>
</dbReference>
<keyword evidence="3" id="KW-1185">Reference proteome</keyword>